<keyword evidence="1" id="KW-0812">Transmembrane</keyword>
<dbReference type="AlphaFoldDB" id="Q21ZB6"/>
<organism evidence="2 3">
    <name type="scientific">Albidiferax ferrireducens (strain ATCC BAA-621 / DSM 15236 / T118)</name>
    <name type="common">Rhodoferax ferrireducens</name>
    <dbReference type="NCBI Taxonomy" id="338969"/>
    <lineage>
        <taxon>Bacteria</taxon>
        <taxon>Pseudomonadati</taxon>
        <taxon>Pseudomonadota</taxon>
        <taxon>Betaproteobacteria</taxon>
        <taxon>Burkholderiales</taxon>
        <taxon>Comamonadaceae</taxon>
        <taxon>Rhodoferax</taxon>
    </lineage>
</organism>
<evidence type="ECO:0000313" key="3">
    <source>
        <dbReference type="Proteomes" id="UP000008332"/>
    </source>
</evidence>
<keyword evidence="1" id="KW-0472">Membrane</keyword>
<dbReference type="Proteomes" id="UP000008332">
    <property type="component" value="Chromosome"/>
</dbReference>
<gene>
    <name evidence="2" type="ordered locus">Rfer_1150</name>
</gene>
<proteinExistence type="predicted"/>
<evidence type="ECO:0000313" key="2">
    <source>
        <dbReference type="EMBL" id="ABD68887.1"/>
    </source>
</evidence>
<keyword evidence="1" id="KW-1133">Transmembrane helix</keyword>
<dbReference type="eggNOG" id="ENOG50345YF">
    <property type="taxonomic scope" value="Bacteria"/>
</dbReference>
<dbReference type="EMBL" id="CP000267">
    <property type="protein sequence ID" value="ABD68887.1"/>
    <property type="molecule type" value="Genomic_DNA"/>
</dbReference>
<name>Q21ZB6_ALBFT</name>
<protein>
    <recommendedName>
        <fullName evidence="4">Transmembrane protein</fullName>
    </recommendedName>
</protein>
<dbReference type="OrthoDB" id="9950894at2"/>
<dbReference type="KEGG" id="rfr:Rfer_1150"/>
<accession>Q21ZB6</accession>
<dbReference type="HOGENOM" id="CLU_2570895_0_0_4"/>
<keyword evidence="3" id="KW-1185">Reference proteome</keyword>
<evidence type="ECO:0008006" key="4">
    <source>
        <dbReference type="Google" id="ProtNLM"/>
    </source>
</evidence>
<feature type="transmembrane region" description="Helical" evidence="1">
    <location>
        <begin position="28"/>
        <end position="48"/>
    </location>
</feature>
<reference evidence="3" key="1">
    <citation type="submission" date="2006-02" db="EMBL/GenBank/DDBJ databases">
        <title>Complete sequence of chromosome of Rhodoferax ferrireducens DSM 15236.</title>
        <authorList>
            <person name="Copeland A."/>
            <person name="Lucas S."/>
            <person name="Lapidus A."/>
            <person name="Barry K."/>
            <person name="Detter J.C."/>
            <person name="Glavina del Rio T."/>
            <person name="Hammon N."/>
            <person name="Israni S."/>
            <person name="Pitluck S."/>
            <person name="Brettin T."/>
            <person name="Bruce D."/>
            <person name="Han C."/>
            <person name="Tapia R."/>
            <person name="Gilna P."/>
            <person name="Kiss H."/>
            <person name="Schmutz J."/>
            <person name="Larimer F."/>
            <person name="Land M."/>
            <person name="Kyrpides N."/>
            <person name="Ivanova N."/>
            <person name="Richardson P."/>
        </authorList>
    </citation>
    <scope>NUCLEOTIDE SEQUENCE [LARGE SCALE GENOMIC DNA]</scope>
    <source>
        <strain evidence="3">ATCC BAA-621 / DSM 15236 / T118</strain>
    </source>
</reference>
<evidence type="ECO:0000256" key="1">
    <source>
        <dbReference type="SAM" id="Phobius"/>
    </source>
</evidence>
<feature type="transmembrane region" description="Helical" evidence="1">
    <location>
        <begin position="54"/>
        <end position="79"/>
    </location>
</feature>
<sequence length="96" mass="10354">MAKTRQAGAGPIIIFRSEMQKARSGMRLATGIIVLATALGLGTLKLWTSGATSGWVSTGVMVGAGLGVIVVAWVLGVWLRNRQRRRLMDMRDSALW</sequence>